<evidence type="ECO:0000313" key="1">
    <source>
        <dbReference type="EMBL" id="VVT02249.1"/>
    </source>
</evidence>
<proteinExistence type="predicted"/>
<sequence>MLHIRHHKTSGRALAVPGIRNGNRRLAKALSAIILRFVMIASQGVNVFKSVDRPVLFGRGGRLEKPTSSPLVASNCHECLQALELFTLAKHLDDVIAELRAERIMATRRNDNRRSTARGKAI</sequence>
<organism evidence="1 2">
    <name type="scientific">Sphingomonas aurantiaca</name>
    <dbReference type="NCBI Taxonomy" id="185949"/>
    <lineage>
        <taxon>Bacteria</taxon>
        <taxon>Pseudomonadati</taxon>
        <taxon>Pseudomonadota</taxon>
        <taxon>Alphaproteobacteria</taxon>
        <taxon>Sphingomonadales</taxon>
        <taxon>Sphingomonadaceae</taxon>
        <taxon>Sphingomonas</taxon>
    </lineage>
</organism>
<name>A0A5E7Y9H7_9SPHN</name>
<reference evidence="1 2" key="1">
    <citation type="submission" date="2019-09" db="EMBL/GenBank/DDBJ databases">
        <authorList>
            <person name="Dittami M. S."/>
        </authorList>
    </citation>
    <scope>NUCLEOTIDE SEQUENCE [LARGE SCALE GENOMIC DNA]</scope>
    <source>
        <strain evidence="1">SPHINGO391</strain>
    </source>
</reference>
<accession>A0A5E7Y9H7</accession>
<dbReference type="Proteomes" id="UP000326857">
    <property type="component" value="Unassembled WGS sequence"/>
</dbReference>
<evidence type="ECO:0000313" key="2">
    <source>
        <dbReference type="Proteomes" id="UP000326857"/>
    </source>
</evidence>
<dbReference type="EMBL" id="CABVLI010000029">
    <property type="protein sequence ID" value="VVT02249.1"/>
    <property type="molecule type" value="Genomic_DNA"/>
</dbReference>
<gene>
    <name evidence="1" type="ORF">SPHINGO391_350356</name>
</gene>
<dbReference type="AlphaFoldDB" id="A0A5E7Y9H7"/>
<protein>
    <submittedName>
        <fullName evidence="1">Uncharacterized protein</fullName>
    </submittedName>
</protein>